<dbReference type="NCBIfam" id="TIGR00706">
    <property type="entry name" value="SppA_dom"/>
    <property type="match status" value="1"/>
</dbReference>
<dbReference type="Gene3D" id="3.90.226.10">
    <property type="entry name" value="2-enoyl-CoA Hydratase, Chain A, domain 1"/>
    <property type="match status" value="1"/>
</dbReference>
<dbReference type="Pfam" id="PF01343">
    <property type="entry name" value="Peptidase_S49"/>
    <property type="match status" value="1"/>
</dbReference>
<dbReference type="GO" id="GO:0008236">
    <property type="term" value="F:serine-type peptidase activity"/>
    <property type="evidence" value="ECO:0007669"/>
    <property type="project" value="UniProtKB-KW"/>
</dbReference>
<reference evidence="6 7" key="1">
    <citation type="submission" date="2019-02" db="EMBL/GenBank/DDBJ databases">
        <title>Deep-cultivation of Planctomycetes and their phenomic and genomic characterization uncovers novel biology.</title>
        <authorList>
            <person name="Wiegand S."/>
            <person name="Jogler M."/>
            <person name="Boedeker C."/>
            <person name="Pinto D."/>
            <person name="Vollmers J."/>
            <person name="Rivas-Marin E."/>
            <person name="Kohn T."/>
            <person name="Peeters S.H."/>
            <person name="Heuer A."/>
            <person name="Rast P."/>
            <person name="Oberbeckmann S."/>
            <person name="Bunk B."/>
            <person name="Jeske O."/>
            <person name="Meyerdierks A."/>
            <person name="Storesund J.E."/>
            <person name="Kallscheuer N."/>
            <person name="Luecker S."/>
            <person name="Lage O.M."/>
            <person name="Pohl T."/>
            <person name="Merkel B.J."/>
            <person name="Hornburger P."/>
            <person name="Mueller R.-W."/>
            <person name="Bruemmer F."/>
            <person name="Labrenz M."/>
            <person name="Spormann A.M."/>
            <person name="Op den Camp H."/>
            <person name="Overmann J."/>
            <person name="Amann R."/>
            <person name="Jetten M.S.M."/>
            <person name="Mascher T."/>
            <person name="Medema M.H."/>
            <person name="Devos D.P."/>
            <person name="Kaster A.-K."/>
            <person name="Ovreas L."/>
            <person name="Rohde M."/>
            <person name="Galperin M.Y."/>
            <person name="Jogler C."/>
        </authorList>
    </citation>
    <scope>NUCLEOTIDE SEQUENCE [LARGE SCALE GENOMIC DNA]</scope>
    <source>
        <strain evidence="6 7">Pan44</strain>
    </source>
</reference>
<evidence type="ECO:0000313" key="7">
    <source>
        <dbReference type="Proteomes" id="UP000315700"/>
    </source>
</evidence>
<dbReference type="InterPro" id="IPR029045">
    <property type="entry name" value="ClpP/crotonase-like_dom_sf"/>
</dbReference>
<organism evidence="6 7">
    <name type="scientific">Caulifigura coniformis</name>
    <dbReference type="NCBI Taxonomy" id="2527983"/>
    <lineage>
        <taxon>Bacteria</taxon>
        <taxon>Pseudomonadati</taxon>
        <taxon>Planctomycetota</taxon>
        <taxon>Planctomycetia</taxon>
        <taxon>Planctomycetales</taxon>
        <taxon>Planctomycetaceae</taxon>
        <taxon>Caulifigura</taxon>
    </lineage>
</organism>
<evidence type="ECO:0000256" key="4">
    <source>
        <dbReference type="ARBA" id="ARBA00022825"/>
    </source>
</evidence>
<feature type="domain" description="Peptidase S49" evidence="5">
    <location>
        <begin position="127"/>
        <end position="281"/>
    </location>
</feature>
<dbReference type="InterPro" id="IPR047272">
    <property type="entry name" value="S49_SppA_C"/>
</dbReference>
<gene>
    <name evidence="6" type="primary">sppA_1</name>
    <name evidence="6" type="ORF">Pan44_20210</name>
</gene>
<dbReference type="InterPro" id="IPR002142">
    <property type="entry name" value="Peptidase_S49"/>
</dbReference>
<keyword evidence="7" id="KW-1185">Reference proteome</keyword>
<keyword evidence="3 6" id="KW-0378">Hydrolase</keyword>
<dbReference type="RefSeq" id="WP_145029665.1">
    <property type="nucleotide sequence ID" value="NZ_CP036271.1"/>
</dbReference>
<proteinExistence type="inferred from homology"/>
<dbReference type="InParanoid" id="A0A517SCZ0"/>
<accession>A0A517SCZ0</accession>
<dbReference type="InterPro" id="IPR004635">
    <property type="entry name" value="Pept_S49_SppA"/>
</dbReference>
<comment type="similarity">
    <text evidence="1">Belongs to the peptidase S49 family.</text>
</comment>
<dbReference type="PANTHER" id="PTHR42987:SF7">
    <property type="entry name" value="SIGNAL PEPTIDE PEPTIDASE SPPA-RELATED"/>
    <property type="match status" value="1"/>
</dbReference>
<dbReference type="OrthoDB" id="9764363at2"/>
<name>A0A517SCZ0_9PLAN</name>
<sequence>MPEAPPYYVPPPPPPAPPRSRKWLVRLLVFLLLLSLLANFAQSVAFQEYASGEKPYEKFHSGELIATDKIARLEISGVIMPPSTDRWLKAIKKISEDDAVKGVVLIIDSPGGLVADSHQIYHRLQKLAEKKPIVVSMKRLAASGGYYVAMGAGPKAKLFVEPTTWVGSIGVIVPRYDVSDFAKQWGIKSEPLVTGPLKNTLDPLNPMKPEEEAVWKAIIDDAFARFVNVIDTGRARLDDAAIRKLATGQIYTAQQGLENGLVDVIGYDDDATEDLKTQLGLKSARIVEYQFPTGLFDVLSASSESAASSSAAIDPLKRLFEANVPRAMYLFGWRPGMAQE</sequence>
<dbReference type="GO" id="GO:0006508">
    <property type="term" value="P:proteolysis"/>
    <property type="evidence" value="ECO:0007669"/>
    <property type="project" value="UniProtKB-KW"/>
</dbReference>
<dbReference type="Gene3D" id="6.20.330.10">
    <property type="match status" value="1"/>
</dbReference>
<dbReference type="KEGG" id="ccos:Pan44_20210"/>
<dbReference type="CDD" id="cd07023">
    <property type="entry name" value="S49_Sppa_N_C"/>
    <property type="match status" value="1"/>
</dbReference>
<dbReference type="AlphaFoldDB" id="A0A517SCZ0"/>
<dbReference type="SUPFAM" id="SSF52096">
    <property type="entry name" value="ClpP/crotonase"/>
    <property type="match status" value="1"/>
</dbReference>
<dbReference type="PANTHER" id="PTHR42987">
    <property type="entry name" value="PEPTIDASE S49"/>
    <property type="match status" value="1"/>
</dbReference>
<dbReference type="EC" id="3.4.21.-" evidence="6"/>
<keyword evidence="4" id="KW-0720">Serine protease</keyword>
<dbReference type="EMBL" id="CP036271">
    <property type="protein sequence ID" value="QDT53994.1"/>
    <property type="molecule type" value="Genomic_DNA"/>
</dbReference>
<dbReference type="Proteomes" id="UP000315700">
    <property type="component" value="Chromosome"/>
</dbReference>
<evidence type="ECO:0000259" key="5">
    <source>
        <dbReference type="Pfam" id="PF01343"/>
    </source>
</evidence>
<evidence type="ECO:0000256" key="3">
    <source>
        <dbReference type="ARBA" id="ARBA00022801"/>
    </source>
</evidence>
<evidence type="ECO:0000256" key="1">
    <source>
        <dbReference type="ARBA" id="ARBA00008683"/>
    </source>
</evidence>
<evidence type="ECO:0000256" key="2">
    <source>
        <dbReference type="ARBA" id="ARBA00022670"/>
    </source>
</evidence>
<protein>
    <submittedName>
        <fullName evidence="6">Signal peptide peptidase SppA</fullName>
        <ecNumber evidence="6">3.4.21.-</ecNumber>
    </submittedName>
</protein>
<keyword evidence="2" id="KW-0645">Protease</keyword>
<evidence type="ECO:0000313" key="6">
    <source>
        <dbReference type="EMBL" id="QDT53994.1"/>
    </source>
</evidence>